<keyword evidence="15" id="KW-1185">Reference proteome</keyword>
<evidence type="ECO:0000256" key="7">
    <source>
        <dbReference type="ARBA" id="ARBA00023125"/>
    </source>
</evidence>
<keyword evidence="5" id="KW-0524">Neurogenesis</keyword>
<evidence type="ECO:0000256" key="11">
    <source>
        <dbReference type="PROSITE-ProRule" id="PRU00108"/>
    </source>
</evidence>
<dbReference type="PANTHER" id="PTHR11211:SF17">
    <property type="entry name" value="IROQUOIS-CLASS HOMEODOMAIN PROTEIN IRX-5"/>
    <property type="match status" value="1"/>
</dbReference>
<evidence type="ECO:0000259" key="13">
    <source>
        <dbReference type="PROSITE" id="PS50071"/>
    </source>
</evidence>
<dbReference type="InterPro" id="IPR003893">
    <property type="entry name" value="Iroquois_homeo"/>
</dbReference>
<feature type="compositionally biased region" description="Basic and acidic residues" evidence="12">
    <location>
        <begin position="203"/>
        <end position="212"/>
    </location>
</feature>
<comment type="similarity">
    <text evidence="2">Belongs to the TALE/IRO homeobox family.</text>
</comment>
<keyword evidence="4" id="KW-0221">Differentiation</keyword>
<gene>
    <name evidence="14" type="ORF">GDO54_002570</name>
</gene>
<dbReference type="PROSITE" id="PS50071">
    <property type="entry name" value="HOMEOBOX_2"/>
    <property type="match status" value="1"/>
</dbReference>
<feature type="DNA-binding region" description="Homeobox" evidence="11">
    <location>
        <begin position="118"/>
        <end position="174"/>
    </location>
</feature>
<name>A0AAV3A4U2_PYXAD</name>
<keyword evidence="9" id="KW-0804">Transcription</keyword>
<evidence type="ECO:0000256" key="6">
    <source>
        <dbReference type="ARBA" id="ARBA00023015"/>
    </source>
</evidence>
<dbReference type="SMART" id="SM00389">
    <property type="entry name" value="HOX"/>
    <property type="match status" value="1"/>
</dbReference>
<dbReference type="CDD" id="cd00086">
    <property type="entry name" value="homeodomain"/>
    <property type="match status" value="1"/>
</dbReference>
<evidence type="ECO:0000313" key="15">
    <source>
        <dbReference type="Proteomes" id="UP001181693"/>
    </source>
</evidence>
<dbReference type="Gene3D" id="1.10.10.60">
    <property type="entry name" value="Homeodomain-like"/>
    <property type="match status" value="1"/>
</dbReference>
<dbReference type="GO" id="GO:0048468">
    <property type="term" value="P:cell development"/>
    <property type="evidence" value="ECO:0007669"/>
    <property type="project" value="TreeGrafter"/>
</dbReference>
<dbReference type="GO" id="GO:0030182">
    <property type="term" value="P:neuron differentiation"/>
    <property type="evidence" value="ECO:0007669"/>
    <property type="project" value="TreeGrafter"/>
</dbReference>
<dbReference type="GO" id="GO:0007420">
    <property type="term" value="P:brain development"/>
    <property type="evidence" value="ECO:0007669"/>
    <property type="project" value="UniProtKB-ARBA"/>
</dbReference>
<evidence type="ECO:0000256" key="9">
    <source>
        <dbReference type="ARBA" id="ARBA00023163"/>
    </source>
</evidence>
<dbReference type="SMART" id="SM00548">
    <property type="entry name" value="IRO"/>
    <property type="match status" value="1"/>
</dbReference>
<dbReference type="Pfam" id="PF05920">
    <property type="entry name" value="Homeobox_KN"/>
    <property type="match status" value="1"/>
</dbReference>
<dbReference type="GO" id="GO:0005634">
    <property type="term" value="C:nucleus"/>
    <property type="evidence" value="ECO:0007669"/>
    <property type="project" value="UniProtKB-SubCell"/>
</dbReference>
<keyword evidence="3" id="KW-0217">Developmental protein</keyword>
<evidence type="ECO:0000256" key="1">
    <source>
        <dbReference type="ARBA" id="ARBA00004123"/>
    </source>
</evidence>
<evidence type="ECO:0000256" key="4">
    <source>
        <dbReference type="ARBA" id="ARBA00022782"/>
    </source>
</evidence>
<comment type="subcellular location">
    <subcellularLocation>
        <location evidence="1 11">Nucleus</location>
    </subcellularLocation>
</comment>
<feature type="compositionally biased region" description="Basic and acidic residues" evidence="12">
    <location>
        <begin position="222"/>
        <end position="254"/>
    </location>
</feature>
<dbReference type="InterPro" id="IPR009057">
    <property type="entry name" value="Homeodomain-like_sf"/>
</dbReference>
<evidence type="ECO:0000256" key="10">
    <source>
        <dbReference type="ARBA" id="ARBA00023242"/>
    </source>
</evidence>
<evidence type="ECO:0000313" key="14">
    <source>
        <dbReference type="EMBL" id="DBA17063.1"/>
    </source>
</evidence>
<dbReference type="GO" id="GO:0000978">
    <property type="term" value="F:RNA polymerase II cis-regulatory region sequence-specific DNA binding"/>
    <property type="evidence" value="ECO:0007669"/>
    <property type="project" value="TreeGrafter"/>
</dbReference>
<keyword evidence="7 11" id="KW-0238">DNA-binding</keyword>
<feature type="compositionally biased region" description="Acidic residues" evidence="12">
    <location>
        <begin position="185"/>
        <end position="202"/>
    </location>
</feature>
<keyword evidence="8 11" id="KW-0371">Homeobox</keyword>
<sequence length="473" mass="51936">MCLAMSYPQGYFYQPSASLALYSCPAYNTSVISGPRTDELGRSSSGSAFSPYAGSTFTASSAGFNSPLQYSGDPAAAFTSYVGSPYDHSTGMAGSLGYHPYAAPLGSYPYGDPAYRKNATRDATATLKAWLNEHRKNPYPTKGEKIMLAIITKMTLTQVSTWFANARRRLKKENKMTWTPRNRSEDEEEEENIDLEKNDEEEPLKPDEKGELDVDTVTEKQSPARDESDRLENENLQEKDLVSIRSDSELKEAEESSDNLCKSSAPTSPPMGQAQEEQTVHNRHLHHHHHHQLQQAAQHPRPIDLVHRRTPLLHGTLTGNAASVIHSPPASASKPKLWSLAEIATSSDKSKENSEITSGTTTVQSMLSSSSPISKSPASTCPLPNNTVLSRPLYYSTPFYPGYTNYSSFGHMHSHHGPNTTASANNNAHFNGLTQTVLNRAEGMAKECKLRSQSQADLSKDSAYEIKKGMSSL</sequence>
<dbReference type="InterPro" id="IPR017970">
    <property type="entry name" value="Homeobox_CS"/>
</dbReference>
<dbReference type="Proteomes" id="UP001181693">
    <property type="component" value="Unassembled WGS sequence"/>
</dbReference>
<feature type="region of interest" description="Disordered" evidence="12">
    <location>
        <begin position="176"/>
        <end position="300"/>
    </location>
</feature>
<accession>A0AAV3A4U2</accession>
<dbReference type="EMBL" id="DYDO01000010">
    <property type="protein sequence ID" value="DBA17063.1"/>
    <property type="molecule type" value="Genomic_DNA"/>
</dbReference>
<evidence type="ECO:0000256" key="3">
    <source>
        <dbReference type="ARBA" id="ARBA00022473"/>
    </source>
</evidence>
<proteinExistence type="inferred from homology"/>
<keyword evidence="6" id="KW-0805">Transcription regulation</keyword>
<comment type="caution">
    <text evidence="14">The sequence shown here is derived from an EMBL/GenBank/DDBJ whole genome shotgun (WGS) entry which is preliminary data.</text>
</comment>
<dbReference type="FunFam" id="1.10.10.60:FF:000003">
    <property type="entry name" value="Iroquois-class homeobox protein IRX"/>
    <property type="match status" value="1"/>
</dbReference>
<evidence type="ECO:0000256" key="2">
    <source>
        <dbReference type="ARBA" id="ARBA00008446"/>
    </source>
</evidence>
<evidence type="ECO:0000256" key="12">
    <source>
        <dbReference type="SAM" id="MobiDB-lite"/>
    </source>
</evidence>
<dbReference type="InterPro" id="IPR008422">
    <property type="entry name" value="KN_HD"/>
</dbReference>
<evidence type="ECO:0000256" key="5">
    <source>
        <dbReference type="ARBA" id="ARBA00022902"/>
    </source>
</evidence>
<dbReference type="GO" id="GO:0009953">
    <property type="term" value="P:dorsal/ventral pattern formation"/>
    <property type="evidence" value="ECO:0007669"/>
    <property type="project" value="UniProtKB-ARBA"/>
</dbReference>
<reference evidence="14" key="1">
    <citation type="thesis" date="2020" institute="ProQuest LLC" country="789 East Eisenhower Parkway, Ann Arbor, MI, USA">
        <title>Comparative Genomics and Chromosome Evolution.</title>
        <authorList>
            <person name="Mudd A.B."/>
        </authorList>
    </citation>
    <scope>NUCLEOTIDE SEQUENCE</scope>
    <source>
        <strain evidence="14">1538</strain>
        <tissue evidence="14">Blood</tissue>
    </source>
</reference>
<dbReference type="GO" id="GO:0009954">
    <property type="term" value="P:proximal/distal pattern formation"/>
    <property type="evidence" value="ECO:0007669"/>
    <property type="project" value="UniProtKB-ARBA"/>
</dbReference>
<protein>
    <recommendedName>
        <fullName evidence="13">Homeobox domain-containing protein</fullName>
    </recommendedName>
</protein>
<dbReference type="PROSITE" id="PS00027">
    <property type="entry name" value="HOMEOBOX_1"/>
    <property type="match status" value="1"/>
</dbReference>
<dbReference type="InterPro" id="IPR001356">
    <property type="entry name" value="HD"/>
</dbReference>
<keyword evidence="10 11" id="KW-0539">Nucleus</keyword>
<organism evidence="14 15">
    <name type="scientific">Pyxicephalus adspersus</name>
    <name type="common">African bullfrog</name>
    <dbReference type="NCBI Taxonomy" id="30357"/>
    <lineage>
        <taxon>Eukaryota</taxon>
        <taxon>Metazoa</taxon>
        <taxon>Chordata</taxon>
        <taxon>Craniata</taxon>
        <taxon>Vertebrata</taxon>
        <taxon>Euteleostomi</taxon>
        <taxon>Amphibia</taxon>
        <taxon>Batrachia</taxon>
        <taxon>Anura</taxon>
        <taxon>Neobatrachia</taxon>
        <taxon>Ranoidea</taxon>
        <taxon>Pyxicephalidae</taxon>
        <taxon>Pyxicephalinae</taxon>
        <taxon>Pyxicephalus</taxon>
    </lineage>
</organism>
<feature type="compositionally biased region" description="Basic residues" evidence="12">
    <location>
        <begin position="281"/>
        <end position="292"/>
    </location>
</feature>
<dbReference type="GO" id="GO:0000981">
    <property type="term" value="F:DNA-binding transcription factor activity, RNA polymerase II-specific"/>
    <property type="evidence" value="ECO:0007669"/>
    <property type="project" value="InterPro"/>
</dbReference>
<dbReference type="PANTHER" id="PTHR11211">
    <property type="entry name" value="IROQUOIS-CLASS HOMEODOMAIN PROTEIN IRX"/>
    <property type="match status" value="1"/>
</dbReference>
<evidence type="ECO:0000256" key="8">
    <source>
        <dbReference type="ARBA" id="ARBA00023155"/>
    </source>
</evidence>
<dbReference type="AlphaFoldDB" id="A0AAV3A4U2"/>
<feature type="domain" description="Homeobox" evidence="13">
    <location>
        <begin position="116"/>
        <end position="173"/>
    </location>
</feature>
<dbReference type="SUPFAM" id="SSF46689">
    <property type="entry name" value="Homeodomain-like"/>
    <property type="match status" value="1"/>
</dbReference>